<dbReference type="PANTHER" id="PTHR46708">
    <property type="entry name" value="TENASCIN"/>
    <property type="match status" value="1"/>
</dbReference>
<dbReference type="InterPro" id="IPR036116">
    <property type="entry name" value="FN3_sf"/>
</dbReference>
<dbReference type="Gene3D" id="2.60.40.10">
    <property type="entry name" value="Immunoglobulins"/>
    <property type="match status" value="2"/>
</dbReference>
<organism evidence="4 5">
    <name type="scientific">Heterostelium pallidum (strain ATCC 26659 / Pp 5 / PN500)</name>
    <name type="common">Cellular slime mold</name>
    <name type="synonym">Polysphondylium pallidum</name>
    <dbReference type="NCBI Taxonomy" id="670386"/>
    <lineage>
        <taxon>Eukaryota</taxon>
        <taxon>Amoebozoa</taxon>
        <taxon>Evosea</taxon>
        <taxon>Eumycetozoa</taxon>
        <taxon>Dictyostelia</taxon>
        <taxon>Acytosteliales</taxon>
        <taxon>Acytosteliaceae</taxon>
        <taxon>Heterostelium</taxon>
    </lineage>
</organism>
<dbReference type="InParanoid" id="D3BJW6"/>
<gene>
    <name evidence="4" type="ORF">PPL_08846</name>
</gene>
<dbReference type="RefSeq" id="XP_020430322.1">
    <property type="nucleotide sequence ID" value="XM_020579647.1"/>
</dbReference>
<evidence type="ECO:0000256" key="2">
    <source>
        <dbReference type="SAM" id="MobiDB-lite"/>
    </source>
</evidence>
<dbReference type="Pfam" id="PF00041">
    <property type="entry name" value="fn3"/>
    <property type="match status" value="1"/>
</dbReference>
<reference evidence="4 5" key="1">
    <citation type="journal article" date="2011" name="Genome Res.">
        <title>Phylogeny-wide analysis of social amoeba genomes highlights ancient origins for complex intercellular communication.</title>
        <authorList>
            <person name="Heidel A.J."/>
            <person name="Lawal H.M."/>
            <person name="Felder M."/>
            <person name="Schilde C."/>
            <person name="Helps N.R."/>
            <person name="Tunggal B."/>
            <person name="Rivero F."/>
            <person name="John U."/>
            <person name="Schleicher M."/>
            <person name="Eichinger L."/>
            <person name="Platzer M."/>
            <person name="Noegel A.A."/>
            <person name="Schaap P."/>
            <person name="Gloeckner G."/>
        </authorList>
    </citation>
    <scope>NUCLEOTIDE SEQUENCE [LARGE SCALE GENOMIC DNA]</scope>
    <source>
        <strain evidence="5">ATCC 26659 / Pp 5 / PN500</strain>
    </source>
</reference>
<dbReference type="SMART" id="SM00060">
    <property type="entry name" value="FN3"/>
    <property type="match status" value="5"/>
</dbReference>
<keyword evidence="1" id="KW-0677">Repeat</keyword>
<dbReference type="GeneID" id="31364323"/>
<evidence type="ECO:0000313" key="5">
    <source>
        <dbReference type="Proteomes" id="UP000001396"/>
    </source>
</evidence>
<dbReference type="PROSITE" id="PS50853">
    <property type="entry name" value="FN3"/>
    <property type="match status" value="2"/>
</dbReference>
<sequence length="953" mass="101561">MGVCFSATSMAGTTVNIKMTVSEGPQLPTPGYVFMQQGSTCDVSTPIPQESTINSIWDPANCVSSSDQFTKYSAVSFQQSKPAANLNTNLNGCVNQFFFQAKCSTHFNFYHAYTLLDSSVPPSAFQLSAPDISFTNFNIVRGSITTTGVWYGIGMNLIVYYNDTKTNQWINTNYLTTGVTQFMATIPSYTYQTTTQFKVVVAGIDLNNILTIPSAISNSITMPSPRITLSPSILFIAVQFGTVNVVSFGVTTATISYTASGGLYGYSTIFTISVTGASDSIPSSCEIDTSCTTISSTCTTSTGSCTITGLTPGSSPVFTVSALNFNNQSPGAPVTINLYKQATFTSFTAVRSSTAPDLILKYDIVNGVPGSVQVQVLINGTAYNNCPSAGPSCTISSLSAPKLYDVSGVVTSGGASSTKNQMFMLYDDIQAINIGLTQMTTKQITISYNATGGDPAATTCTIYLNDVNVYNGICQKTKTFFSLSPGVQYIIKVTGSYMGKSSSNSITLTTYQTITPPQITLNSSTSSISLTYQSTDGEVGSSLYTVLLNNTQVQGCIQTTNLQCTISNLEDGTWYQVQVVVVNDGTTKSTSQTIQTYPKINSLQVVVEPKLPQIRLNYSVEGGFPGAGYDFYLFLNDENYTSQCLGNIDRSKADGSCLVSMLTPNTEYTVVIQAKNDGTLIESLPNTFITYYTVSSPNITITQTTADKTLTVDYPTENGVPGESVYYLYVNGTAIPSCSNSKTPQCILIGNSIPLDVNLVFFVQVKNALDTEDSGNITAHPYDCNNVTINVLKSNFTEINISWDNSTGGIEGSTLYTASISTDGNDWSSKCVHTAITNCLFDGLQSNTQYYFKVDIVNSAFPDSISAFTTANTLDPNPPSTGSTTTTTGSTTTTISTTTTTTGSATTTTSTSPSTTSTTDSGDTTATTGLNSSSRVQSNLLFILLSLIILYTI</sequence>
<dbReference type="InterPro" id="IPR050991">
    <property type="entry name" value="ECM_Regulatory_Proteins"/>
</dbReference>
<evidence type="ECO:0000259" key="3">
    <source>
        <dbReference type="PROSITE" id="PS50853"/>
    </source>
</evidence>
<feature type="domain" description="Fibronectin type-III" evidence="3">
    <location>
        <begin position="513"/>
        <end position="599"/>
    </location>
</feature>
<accession>D3BJW6</accession>
<feature type="compositionally biased region" description="Low complexity" evidence="2">
    <location>
        <begin position="880"/>
        <end position="929"/>
    </location>
</feature>
<protein>
    <recommendedName>
        <fullName evidence="3">Fibronectin type-III domain-containing protein</fullName>
    </recommendedName>
</protein>
<dbReference type="AlphaFoldDB" id="D3BJW6"/>
<dbReference type="SUPFAM" id="SSF49265">
    <property type="entry name" value="Fibronectin type III"/>
    <property type="match status" value="2"/>
</dbReference>
<feature type="domain" description="Fibronectin type-III" evidence="3">
    <location>
        <begin position="785"/>
        <end position="876"/>
    </location>
</feature>
<comment type="caution">
    <text evidence="4">The sequence shown here is derived from an EMBL/GenBank/DDBJ whole genome shotgun (WGS) entry which is preliminary data.</text>
</comment>
<dbReference type="PANTHER" id="PTHR46708:SF2">
    <property type="entry name" value="FIBRONECTIN TYPE-III DOMAIN-CONTAINING PROTEIN"/>
    <property type="match status" value="1"/>
</dbReference>
<dbReference type="InterPro" id="IPR003961">
    <property type="entry name" value="FN3_dom"/>
</dbReference>
<feature type="region of interest" description="Disordered" evidence="2">
    <location>
        <begin position="870"/>
        <end position="930"/>
    </location>
</feature>
<dbReference type="Proteomes" id="UP000001396">
    <property type="component" value="Unassembled WGS sequence"/>
</dbReference>
<proteinExistence type="predicted"/>
<dbReference type="EMBL" id="ADBJ01000038">
    <property type="protein sequence ID" value="EFA78196.1"/>
    <property type="molecule type" value="Genomic_DNA"/>
</dbReference>
<dbReference type="InterPro" id="IPR013783">
    <property type="entry name" value="Ig-like_fold"/>
</dbReference>
<evidence type="ECO:0000256" key="1">
    <source>
        <dbReference type="ARBA" id="ARBA00022737"/>
    </source>
</evidence>
<keyword evidence="5" id="KW-1185">Reference proteome</keyword>
<name>D3BJW6_HETP5</name>
<evidence type="ECO:0000313" key="4">
    <source>
        <dbReference type="EMBL" id="EFA78196.1"/>
    </source>
</evidence>